<dbReference type="RefSeq" id="WP_051269370.1">
    <property type="nucleotide sequence ID" value="NZ_LVVZ01000008.1"/>
</dbReference>
<dbReference type="InterPro" id="IPR003615">
    <property type="entry name" value="HNH_nuc"/>
</dbReference>
<protein>
    <recommendedName>
        <fullName evidence="1">HNH nuclease domain-containing protein</fullName>
    </recommendedName>
</protein>
<dbReference type="CDD" id="cd00085">
    <property type="entry name" value="HNHc"/>
    <property type="match status" value="1"/>
</dbReference>
<accession>A0A1U7JJX0</accession>
<dbReference type="OrthoDB" id="5292295at2"/>
<dbReference type="GO" id="GO:0008270">
    <property type="term" value="F:zinc ion binding"/>
    <property type="evidence" value="ECO:0007669"/>
    <property type="project" value="InterPro"/>
</dbReference>
<dbReference type="SMART" id="SM00507">
    <property type="entry name" value="HNHc"/>
    <property type="match status" value="1"/>
</dbReference>
<evidence type="ECO:0000313" key="3">
    <source>
        <dbReference type="Proteomes" id="UP000185783"/>
    </source>
</evidence>
<dbReference type="AlphaFoldDB" id="A0A1U7JJX0"/>
<organism evidence="2 3">
    <name type="scientific">Pseudovibrio exalbescens</name>
    <dbReference type="NCBI Taxonomy" id="197461"/>
    <lineage>
        <taxon>Bacteria</taxon>
        <taxon>Pseudomonadati</taxon>
        <taxon>Pseudomonadota</taxon>
        <taxon>Alphaproteobacteria</taxon>
        <taxon>Hyphomicrobiales</taxon>
        <taxon>Stappiaceae</taxon>
        <taxon>Pseudovibrio</taxon>
    </lineage>
</organism>
<evidence type="ECO:0000259" key="1">
    <source>
        <dbReference type="SMART" id="SM00507"/>
    </source>
</evidence>
<sequence>MALKMMASQLRRTKPALRAPAKLVDPFYRTPEWRALAADVKELRGFVCEGCGGDFSKRRDKLIADHKIERKDGGADLDPVNVQCLCIYCHNRKTGLARKQRMAQSSE</sequence>
<dbReference type="GO" id="GO:0003676">
    <property type="term" value="F:nucleic acid binding"/>
    <property type="evidence" value="ECO:0007669"/>
    <property type="project" value="InterPro"/>
</dbReference>
<dbReference type="Proteomes" id="UP000185783">
    <property type="component" value="Unassembled WGS sequence"/>
</dbReference>
<dbReference type="STRING" id="197461.A3843_05390"/>
<proteinExistence type="predicted"/>
<name>A0A1U7JJX0_9HYPH</name>
<dbReference type="EMBL" id="LVVZ01000008">
    <property type="protein sequence ID" value="OKL45019.1"/>
    <property type="molecule type" value="Genomic_DNA"/>
</dbReference>
<keyword evidence="3" id="KW-1185">Reference proteome</keyword>
<gene>
    <name evidence="2" type="ORF">A3843_05390</name>
</gene>
<comment type="caution">
    <text evidence="2">The sequence shown here is derived from an EMBL/GenBank/DDBJ whole genome shotgun (WGS) entry which is preliminary data.</text>
</comment>
<feature type="domain" description="HNH nuclease" evidence="1">
    <location>
        <begin position="36"/>
        <end position="91"/>
    </location>
</feature>
<dbReference type="Pfam" id="PF01844">
    <property type="entry name" value="HNH"/>
    <property type="match status" value="1"/>
</dbReference>
<dbReference type="InterPro" id="IPR002711">
    <property type="entry name" value="HNH"/>
</dbReference>
<evidence type="ECO:0000313" key="2">
    <source>
        <dbReference type="EMBL" id="OKL45019.1"/>
    </source>
</evidence>
<dbReference type="GO" id="GO:0004519">
    <property type="term" value="F:endonuclease activity"/>
    <property type="evidence" value="ECO:0007669"/>
    <property type="project" value="InterPro"/>
</dbReference>
<dbReference type="Gene3D" id="1.10.30.50">
    <property type="match status" value="1"/>
</dbReference>
<reference evidence="2 3" key="1">
    <citation type="submission" date="2016-03" db="EMBL/GenBank/DDBJ databases">
        <title>Genome sequence of Nesiotobacter sp. nov., a moderately halophilic alphaproteobacterium isolated from the Yellow Sea, China.</title>
        <authorList>
            <person name="Zhang G."/>
            <person name="Zhang R."/>
        </authorList>
    </citation>
    <scope>NUCLEOTIDE SEQUENCE [LARGE SCALE GENOMIC DNA]</scope>
    <source>
        <strain evidence="2 3">WB1-6</strain>
    </source>
</reference>